<dbReference type="RefSeq" id="WP_345356011.1">
    <property type="nucleotide sequence ID" value="NZ_BAABII010000002.1"/>
</dbReference>
<feature type="domain" description="DUF4937" evidence="2">
    <location>
        <begin position="3"/>
        <end position="63"/>
    </location>
</feature>
<organism evidence="3 4">
    <name type="scientific">Saccharopolyspora cebuensis</name>
    <dbReference type="NCBI Taxonomy" id="418759"/>
    <lineage>
        <taxon>Bacteria</taxon>
        <taxon>Bacillati</taxon>
        <taxon>Actinomycetota</taxon>
        <taxon>Actinomycetes</taxon>
        <taxon>Pseudonocardiales</taxon>
        <taxon>Pseudonocardiaceae</taxon>
        <taxon>Saccharopolyspora</taxon>
    </lineage>
</organism>
<name>A0ABV4CB54_9PSEU</name>
<sequence>MLVEWERCAVADRAGFDHGQRSWGGLRDLPGFLGRFGGWSGRGTAHVFSFWADRLAHDRFSAGFREVFAAGQERGRLLLFERRADIGSPLPDTSGAGAAHLRHRRVVPERAERAAAVLDAVWVPGTAVAPGLLGGVVARRPAEFLVLTRWSSALAHARYRAERFPVLLGQAGDDPAEEEADLVDVEPGWEVAPPRS</sequence>
<accession>A0ABV4CB54</accession>
<evidence type="ECO:0000256" key="1">
    <source>
        <dbReference type="SAM" id="MobiDB-lite"/>
    </source>
</evidence>
<dbReference type="Proteomes" id="UP001564626">
    <property type="component" value="Unassembled WGS sequence"/>
</dbReference>
<feature type="region of interest" description="Disordered" evidence="1">
    <location>
        <begin position="175"/>
        <end position="196"/>
    </location>
</feature>
<evidence type="ECO:0000259" key="2">
    <source>
        <dbReference type="Pfam" id="PF16291"/>
    </source>
</evidence>
<gene>
    <name evidence="3" type="ORF">AB8O55_02690</name>
</gene>
<dbReference type="Pfam" id="PF16291">
    <property type="entry name" value="DUF4937"/>
    <property type="match status" value="1"/>
</dbReference>
<keyword evidence="4" id="KW-1185">Reference proteome</keyword>
<reference evidence="3 4" key="1">
    <citation type="submission" date="2024-08" db="EMBL/GenBank/DDBJ databases">
        <title>Genome mining of Saccharopolyspora cebuensis PGLac3 from Nigerian medicinal plant.</title>
        <authorList>
            <person name="Ezeobiora C.E."/>
            <person name="Igbokwe N.H."/>
            <person name="Amin D.H."/>
            <person name="Mendie U.E."/>
        </authorList>
    </citation>
    <scope>NUCLEOTIDE SEQUENCE [LARGE SCALE GENOMIC DNA]</scope>
    <source>
        <strain evidence="3 4">PGLac3</strain>
    </source>
</reference>
<feature type="compositionally biased region" description="Acidic residues" evidence="1">
    <location>
        <begin position="175"/>
        <end position="184"/>
    </location>
</feature>
<proteinExistence type="predicted"/>
<comment type="caution">
    <text evidence="3">The sequence shown here is derived from an EMBL/GenBank/DDBJ whole genome shotgun (WGS) entry which is preliminary data.</text>
</comment>
<evidence type="ECO:0000313" key="3">
    <source>
        <dbReference type="EMBL" id="MEY8038293.1"/>
    </source>
</evidence>
<protein>
    <submittedName>
        <fullName evidence="3">DUF4937 domain-containing protein</fullName>
    </submittedName>
</protein>
<dbReference type="InterPro" id="IPR032555">
    <property type="entry name" value="DUF4937"/>
</dbReference>
<dbReference type="EMBL" id="JBGEHV010000003">
    <property type="protein sequence ID" value="MEY8038293.1"/>
    <property type="molecule type" value="Genomic_DNA"/>
</dbReference>
<evidence type="ECO:0000313" key="4">
    <source>
        <dbReference type="Proteomes" id="UP001564626"/>
    </source>
</evidence>